<evidence type="ECO:0008006" key="3">
    <source>
        <dbReference type="Google" id="ProtNLM"/>
    </source>
</evidence>
<evidence type="ECO:0000313" key="2">
    <source>
        <dbReference type="Proteomes" id="UP001610432"/>
    </source>
</evidence>
<organism evidence="1 2">
    <name type="scientific">Aspergillus lucknowensis</name>
    <dbReference type="NCBI Taxonomy" id="176173"/>
    <lineage>
        <taxon>Eukaryota</taxon>
        <taxon>Fungi</taxon>
        <taxon>Dikarya</taxon>
        <taxon>Ascomycota</taxon>
        <taxon>Pezizomycotina</taxon>
        <taxon>Eurotiomycetes</taxon>
        <taxon>Eurotiomycetidae</taxon>
        <taxon>Eurotiales</taxon>
        <taxon>Aspergillaceae</taxon>
        <taxon>Aspergillus</taxon>
        <taxon>Aspergillus subgen. Nidulantes</taxon>
    </lineage>
</organism>
<dbReference type="GeneID" id="98140947"/>
<reference evidence="1 2" key="1">
    <citation type="submission" date="2024-07" db="EMBL/GenBank/DDBJ databases">
        <title>Section-level genome sequencing and comparative genomics of Aspergillus sections Usti and Cavernicolus.</title>
        <authorList>
            <consortium name="Lawrence Berkeley National Laboratory"/>
            <person name="Nybo J.L."/>
            <person name="Vesth T.C."/>
            <person name="Theobald S."/>
            <person name="Frisvad J.C."/>
            <person name="Larsen T.O."/>
            <person name="Kjaerboelling I."/>
            <person name="Rothschild-Mancinelli K."/>
            <person name="Lyhne E.K."/>
            <person name="Kogle M.E."/>
            <person name="Barry K."/>
            <person name="Clum A."/>
            <person name="Na H."/>
            <person name="Ledsgaard L."/>
            <person name="Lin J."/>
            <person name="Lipzen A."/>
            <person name="Kuo A."/>
            <person name="Riley R."/>
            <person name="Mondo S."/>
            <person name="Labutti K."/>
            <person name="Haridas S."/>
            <person name="Pangalinan J."/>
            <person name="Salamov A.A."/>
            <person name="Simmons B.A."/>
            <person name="Magnuson J.K."/>
            <person name="Chen J."/>
            <person name="Drula E."/>
            <person name="Henrissat B."/>
            <person name="Wiebenga A."/>
            <person name="Lubbers R.J."/>
            <person name="Gomes A.C."/>
            <person name="Macurrencykelacurrency M.R."/>
            <person name="Stajich J."/>
            <person name="Grigoriev I.V."/>
            <person name="Mortensen U.H."/>
            <person name="De Vries R.P."/>
            <person name="Baker S.E."/>
            <person name="Andersen M.R."/>
        </authorList>
    </citation>
    <scope>NUCLEOTIDE SEQUENCE [LARGE SCALE GENOMIC DNA]</scope>
    <source>
        <strain evidence="1 2">CBS 449.75</strain>
    </source>
</reference>
<gene>
    <name evidence="1" type="ORF">BJX67DRAFT_228535</name>
</gene>
<dbReference type="EMBL" id="JBFXLQ010000044">
    <property type="protein sequence ID" value="KAL2864068.1"/>
    <property type="molecule type" value="Genomic_DNA"/>
</dbReference>
<dbReference type="RefSeq" id="XP_070883047.1">
    <property type="nucleotide sequence ID" value="XM_071025875.1"/>
</dbReference>
<protein>
    <recommendedName>
        <fullName evidence="3">YCII-related domain-containing protein</fullName>
    </recommendedName>
</protein>
<name>A0ABR4LHQ9_9EURO</name>
<accession>A0ABR4LHQ9</accession>
<dbReference type="Proteomes" id="UP001610432">
    <property type="component" value="Unassembled WGS sequence"/>
</dbReference>
<proteinExistence type="predicted"/>
<sequence>MRSVMMINQTATWVTRSLRPRAAMAGAGLGYPSRYLTTVESPLHEFFVVIFNKKNAKESDLAPAAQTIKFREQDVILTFAGDMMASAGPATDSAAEVTLGACFACQARSEQRVLQAIRAHENTAKGLWDIETVEISALETVHTGDYERVRE</sequence>
<comment type="caution">
    <text evidence="1">The sequence shown here is derived from an EMBL/GenBank/DDBJ whole genome shotgun (WGS) entry which is preliminary data.</text>
</comment>
<keyword evidence="2" id="KW-1185">Reference proteome</keyword>
<evidence type="ECO:0000313" key="1">
    <source>
        <dbReference type="EMBL" id="KAL2864068.1"/>
    </source>
</evidence>